<dbReference type="PANTHER" id="PTHR33067">
    <property type="entry name" value="RNA-DIRECTED DNA POLYMERASE-RELATED"/>
    <property type="match status" value="1"/>
</dbReference>
<dbReference type="PANTHER" id="PTHR33067:SF35">
    <property type="entry name" value="ASPARTIC PEPTIDASE DDI1-TYPE DOMAIN-CONTAINING PROTEIN"/>
    <property type="match status" value="1"/>
</dbReference>
<reference evidence="1 2" key="1">
    <citation type="submission" date="2023-03" db="EMBL/GenBank/DDBJ databases">
        <title>WGS of Gossypium arboreum.</title>
        <authorList>
            <person name="Yu D."/>
        </authorList>
    </citation>
    <scope>NUCLEOTIDE SEQUENCE [LARGE SCALE GENOMIC DNA]</scope>
    <source>
        <tissue evidence="1">Leaf</tissue>
    </source>
</reference>
<keyword evidence="2" id="KW-1185">Reference proteome</keyword>
<comment type="caution">
    <text evidence="1">The sequence shown here is derived from an EMBL/GenBank/DDBJ whole genome shotgun (WGS) entry which is preliminary data.</text>
</comment>
<dbReference type="Gene3D" id="2.40.70.10">
    <property type="entry name" value="Acid Proteases"/>
    <property type="match status" value="1"/>
</dbReference>
<protein>
    <recommendedName>
        <fullName evidence="3">Aspartic peptidase DDI1-type domain-containing protein</fullName>
    </recommendedName>
</protein>
<dbReference type="EMBL" id="JARKNE010000002">
    <property type="protein sequence ID" value="KAK5843247.1"/>
    <property type="molecule type" value="Genomic_DNA"/>
</dbReference>
<organism evidence="1 2">
    <name type="scientific">Gossypium arboreum</name>
    <name type="common">Tree cotton</name>
    <name type="synonym">Gossypium nanking</name>
    <dbReference type="NCBI Taxonomy" id="29729"/>
    <lineage>
        <taxon>Eukaryota</taxon>
        <taxon>Viridiplantae</taxon>
        <taxon>Streptophyta</taxon>
        <taxon>Embryophyta</taxon>
        <taxon>Tracheophyta</taxon>
        <taxon>Spermatophyta</taxon>
        <taxon>Magnoliopsida</taxon>
        <taxon>eudicotyledons</taxon>
        <taxon>Gunneridae</taxon>
        <taxon>Pentapetalae</taxon>
        <taxon>rosids</taxon>
        <taxon>malvids</taxon>
        <taxon>Malvales</taxon>
        <taxon>Malvaceae</taxon>
        <taxon>Malvoideae</taxon>
        <taxon>Gossypium</taxon>
    </lineage>
</organism>
<evidence type="ECO:0008006" key="3">
    <source>
        <dbReference type="Google" id="ProtNLM"/>
    </source>
</evidence>
<dbReference type="Pfam" id="PF13650">
    <property type="entry name" value="Asp_protease_2"/>
    <property type="match status" value="1"/>
</dbReference>
<dbReference type="InterPro" id="IPR021109">
    <property type="entry name" value="Peptidase_aspartic_dom_sf"/>
</dbReference>
<evidence type="ECO:0000313" key="1">
    <source>
        <dbReference type="EMBL" id="KAK5843247.1"/>
    </source>
</evidence>
<dbReference type="CDD" id="cd00303">
    <property type="entry name" value="retropepsin_like"/>
    <property type="match status" value="1"/>
</dbReference>
<dbReference type="Proteomes" id="UP001358586">
    <property type="component" value="Chromosome 2"/>
</dbReference>
<sequence length="203" mass="22997">MPTYAKFLKELLTNKRKFEDLATVELNKECSTILQNKLPTKLKDPGSFTIPCLIGSLNVKKALADLGASVNLMAYKIFKQLGLGEPKPTRMSIQLADRSVKHPRGIIKDILMKVDKFIFPVDFVVLNMDEDVEVPLILGHPFFATARAVIDVGDDKLALRVGDKEIIFKIYDAMRFSREQDDSCYFINSIDHTTQDSFQKIIQ</sequence>
<accession>A0ABR0QWI8</accession>
<name>A0ABR0QWI8_GOSAR</name>
<proteinExistence type="predicted"/>
<evidence type="ECO:0000313" key="2">
    <source>
        <dbReference type="Proteomes" id="UP001358586"/>
    </source>
</evidence>
<gene>
    <name evidence="1" type="ORF">PVK06_005697</name>
</gene>